<dbReference type="InterPro" id="IPR023753">
    <property type="entry name" value="FAD/NAD-binding_dom"/>
</dbReference>
<evidence type="ECO:0000259" key="1">
    <source>
        <dbReference type="Pfam" id="PF07992"/>
    </source>
</evidence>
<dbReference type="Proteomes" id="UP000294847">
    <property type="component" value="Chromosome 2"/>
</dbReference>
<sequence length="427" mass="45720">MTVSAQSSPYKVLVVGGSYAGISAVLNLIDLCTGKTPRCGARVDDSEASKIPIDVDVTIVDERDGFFHIIGAPLALASTSFAEKAWVKYSDIAALQRPNIRIIQGTAKTVDPTTKTATITRTDPAAAAQPSSDEIIPYDFLVAASGLRRVWPVVPQSLRRKQYLLETGSHVQAVSGARNGVLVVGGGAVGIEMAAELKLIQPHVRVTLAHSRDRLLSSEALSDECKDVALGLLREAGVEVLMGHRIAEQVEVTTEDGGKAVEARFENGHRLVVDNVIMAISKSVPTSSYLPVEALDVEGYVKIQPSIAFPPSIPNAEYHYAPGDLAHWSGIKRCGGAMHMGFCAATNMHQLMLQEMSAGQHIPKPIKLSEFPPMIGLAVGKKAVSYSPDAGTNSGEDVAEMFFGNDLGFSICWNYLRLGGEKETEKI</sequence>
<dbReference type="PRINTS" id="PR00411">
    <property type="entry name" value="PNDRDTASEI"/>
</dbReference>
<gene>
    <name evidence="2" type="ORF">PoMZ_02702</name>
</gene>
<evidence type="ECO:0000313" key="2">
    <source>
        <dbReference type="EMBL" id="QBZ57767.1"/>
    </source>
</evidence>
<dbReference type="Pfam" id="PF07992">
    <property type="entry name" value="Pyr_redox_2"/>
    <property type="match status" value="1"/>
</dbReference>
<protein>
    <recommendedName>
        <fullName evidence="1">FAD/NAD(P)-binding domain-containing protein</fullName>
    </recommendedName>
</protein>
<dbReference type="AlphaFoldDB" id="A0A4P7N5D9"/>
<proteinExistence type="predicted"/>
<dbReference type="InterPro" id="IPR036188">
    <property type="entry name" value="FAD/NAD-bd_sf"/>
</dbReference>
<dbReference type="GO" id="GO:0005737">
    <property type="term" value="C:cytoplasm"/>
    <property type="evidence" value="ECO:0007669"/>
    <property type="project" value="TreeGrafter"/>
</dbReference>
<accession>A0A4P7N5D9</accession>
<dbReference type="GO" id="GO:0050660">
    <property type="term" value="F:flavin adenine dinucleotide binding"/>
    <property type="evidence" value="ECO:0007669"/>
    <property type="project" value="TreeGrafter"/>
</dbReference>
<dbReference type="Gene3D" id="3.50.50.100">
    <property type="match status" value="1"/>
</dbReference>
<name>A0A4P7N5D9_PYROR</name>
<organism evidence="2 3">
    <name type="scientific">Pyricularia oryzae</name>
    <name type="common">Rice blast fungus</name>
    <name type="synonym">Magnaporthe oryzae</name>
    <dbReference type="NCBI Taxonomy" id="318829"/>
    <lineage>
        <taxon>Eukaryota</taxon>
        <taxon>Fungi</taxon>
        <taxon>Dikarya</taxon>
        <taxon>Ascomycota</taxon>
        <taxon>Pezizomycotina</taxon>
        <taxon>Sordariomycetes</taxon>
        <taxon>Sordariomycetidae</taxon>
        <taxon>Magnaporthales</taxon>
        <taxon>Pyriculariaceae</taxon>
        <taxon>Pyricularia</taxon>
    </lineage>
</organism>
<feature type="domain" description="FAD/NAD(P)-binding" evidence="1">
    <location>
        <begin position="10"/>
        <end position="289"/>
    </location>
</feature>
<dbReference type="Gene3D" id="3.50.50.60">
    <property type="entry name" value="FAD/NAD(P)-binding domain"/>
    <property type="match status" value="1"/>
</dbReference>
<dbReference type="PRINTS" id="PR00368">
    <property type="entry name" value="FADPNR"/>
</dbReference>
<dbReference type="PANTHER" id="PTHR43735">
    <property type="entry name" value="APOPTOSIS-INDUCING FACTOR 1"/>
    <property type="match status" value="1"/>
</dbReference>
<evidence type="ECO:0000313" key="3">
    <source>
        <dbReference type="Proteomes" id="UP000294847"/>
    </source>
</evidence>
<dbReference type="SUPFAM" id="SSF51905">
    <property type="entry name" value="FAD/NAD(P)-binding domain"/>
    <property type="match status" value="1"/>
</dbReference>
<dbReference type="GO" id="GO:0004174">
    <property type="term" value="F:electron-transferring-flavoprotein dehydrogenase activity"/>
    <property type="evidence" value="ECO:0007669"/>
    <property type="project" value="TreeGrafter"/>
</dbReference>
<dbReference type="EMBL" id="CP034205">
    <property type="protein sequence ID" value="QBZ57767.1"/>
    <property type="molecule type" value="Genomic_DNA"/>
</dbReference>
<reference evidence="2 3" key="1">
    <citation type="journal article" date="2019" name="Mol. Biol. Evol.">
        <title>Blast fungal genomes show frequent chromosomal changes, gene gains and losses, and effector gene turnover.</title>
        <authorList>
            <person name="Gomez Luciano L.B."/>
            <person name="Jason Tsai I."/>
            <person name="Chuma I."/>
            <person name="Tosa Y."/>
            <person name="Chen Y.H."/>
            <person name="Li J.Y."/>
            <person name="Li M.Y."/>
            <person name="Jade Lu M.Y."/>
            <person name="Nakayashiki H."/>
            <person name="Li W.H."/>
        </authorList>
    </citation>
    <scope>NUCLEOTIDE SEQUENCE [LARGE SCALE GENOMIC DNA]</scope>
    <source>
        <strain evidence="2">MZ5-1-6</strain>
    </source>
</reference>
<dbReference type="PANTHER" id="PTHR43735:SF24">
    <property type="entry name" value="NUCLEOTIDE-DISULPHIDE OXIDOREDUCTASE AMID-LIKE, PUTATIVE (AFU_ORTHOLOGUE AFUA_1G17180)-RELATED"/>
    <property type="match status" value="1"/>
</dbReference>